<sequence length="250" mass="27785">MKMKLKYLTIPLISLSANAIANIDDVSVRGPNGYVHQIPCVKITEPFYKDLKVRVKQYVDDSGIEQQTDEFFYINAGTTGSFCGSQINGKIYVNGWVGVSWDITDRAGKQYANFSTRSHFNGEGGNNDWDIEENGQCAAVEGNGVYLEYGSTKSCSKLKNVPDSAVVKAIFVPNLKDDLPDYGYPHYNADDVVEGSQVFKAGDIVYGESTRSLYKCKITNWCNGLPTYYAPGDGLSWNQAWDPYEVKLID</sequence>
<comment type="caution">
    <text evidence="2">The sequence shown here is derived from an EMBL/GenBank/DDBJ whole genome shotgun (WGS) entry which is preliminary data.</text>
</comment>
<proteinExistence type="predicted"/>
<evidence type="ECO:0000313" key="2">
    <source>
        <dbReference type="EMBL" id="GAD77268.1"/>
    </source>
</evidence>
<feature type="chain" id="PRO_5004639597" description="Chitin-binding type-3 domain-containing protein" evidence="1">
    <location>
        <begin position="22"/>
        <end position="250"/>
    </location>
</feature>
<organism evidence="2 3">
    <name type="scientific">Vibrio azureus NBRC 104587</name>
    <dbReference type="NCBI Taxonomy" id="1219077"/>
    <lineage>
        <taxon>Bacteria</taxon>
        <taxon>Pseudomonadati</taxon>
        <taxon>Pseudomonadota</taxon>
        <taxon>Gammaproteobacteria</taxon>
        <taxon>Vibrionales</taxon>
        <taxon>Vibrionaceae</taxon>
        <taxon>Vibrio</taxon>
    </lineage>
</organism>
<evidence type="ECO:0008006" key="4">
    <source>
        <dbReference type="Google" id="ProtNLM"/>
    </source>
</evidence>
<gene>
    <name evidence="2" type="ORF">VAZ01S_069_00160</name>
</gene>
<name>U3CG52_9VIBR</name>
<evidence type="ECO:0000313" key="3">
    <source>
        <dbReference type="Proteomes" id="UP000016567"/>
    </source>
</evidence>
<feature type="signal peptide" evidence="1">
    <location>
        <begin position="1"/>
        <end position="21"/>
    </location>
</feature>
<reference evidence="2 3" key="1">
    <citation type="submission" date="2013-09" db="EMBL/GenBank/DDBJ databases">
        <title>Whole genome shotgun sequence of Vibrio azureus NBRC 104587.</title>
        <authorList>
            <person name="Isaki S."/>
            <person name="Hosoyama A."/>
            <person name="Numata M."/>
            <person name="Hashimoto M."/>
            <person name="Hosoyama Y."/>
            <person name="Tsuchikane K."/>
            <person name="Noguchi M."/>
            <person name="Hirakata S."/>
            <person name="Ichikawa N."/>
            <person name="Ohji S."/>
            <person name="Yamazoe A."/>
            <person name="Fujita N."/>
        </authorList>
    </citation>
    <scope>NUCLEOTIDE SEQUENCE [LARGE SCALE GENOMIC DNA]</scope>
    <source>
        <strain evidence="2 3">NBRC 104587</strain>
    </source>
</reference>
<accession>U3CG52</accession>
<dbReference type="Proteomes" id="UP000016567">
    <property type="component" value="Unassembled WGS sequence"/>
</dbReference>
<protein>
    <recommendedName>
        <fullName evidence="4">Chitin-binding type-3 domain-containing protein</fullName>
    </recommendedName>
</protein>
<keyword evidence="3" id="KW-1185">Reference proteome</keyword>
<dbReference type="RefSeq" id="WP_021711008.1">
    <property type="nucleotide sequence ID" value="NZ_BATL01000069.1"/>
</dbReference>
<dbReference type="AlphaFoldDB" id="U3CG52"/>
<keyword evidence="1" id="KW-0732">Signal</keyword>
<dbReference type="EMBL" id="BATL01000069">
    <property type="protein sequence ID" value="GAD77268.1"/>
    <property type="molecule type" value="Genomic_DNA"/>
</dbReference>
<evidence type="ECO:0000256" key="1">
    <source>
        <dbReference type="SAM" id="SignalP"/>
    </source>
</evidence>